<dbReference type="EMBL" id="JBAHYK010000646">
    <property type="protein sequence ID" value="KAL0572303.1"/>
    <property type="molecule type" value="Genomic_DNA"/>
</dbReference>
<evidence type="ECO:0000256" key="2">
    <source>
        <dbReference type="PROSITE-ProRule" id="PRU00221"/>
    </source>
</evidence>
<feature type="non-terminal residue" evidence="5">
    <location>
        <position position="1106"/>
    </location>
</feature>
<feature type="domain" description="Nephrocystin 3-like N-terminal" evidence="4">
    <location>
        <begin position="236"/>
        <end position="395"/>
    </location>
</feature>
<dbReference type="SMART" id="SM00320">
    <property type="entry name" value="WD40"/>
    <property type="match status" value="2"/>
</dbReference>
<accession>A0ABR3FAL5</accession>
<dbReference type="SUPFAM" id="SSF50998">
    <property type="entry name" value="Quinoprotein alcohol dehydrogenase-like"/>
    <property type="match status" value="1"/>
</dbReference>
<gene>
    <name evidence="5" type="ORF">V5O48_009669</name>
</gene>
<dbReference type="InterPro" id="IPR001680">
    <property type="entry name" value="WD40_rpt"/>
</dbReference>
<keyword evidence="2" id="KW-0853">WD repeat</keyword>
<evidence type="ECO:0000256" key="1">
    <source>
        <dbReference type="ARBA" id="ARBA00022737"/>
    </source>
</evidence>
<organism evidence="5 6">
    <name type="scientific">Marasmius crinis-equi</name>
    <dbReference type="NCBI Taxonomy" id="585013"/>
    <lineage>
        <taxon>Eukaryota</taxon>
        <taxon>Fungi</taxon>
        <taxon>Dikarya</taxon>
        <taxon>Basidiomycota</taxon>
        <taxon>Agaricomycotina</taxon>
        <taxon>Agaricomycetes</taxon>
        <taxon>Agaricomycetidae</taxon>
        <taxon>Agaricales</taxon>
        <taxon>Marasmiineae</taxon>
        <taxon>Marasmiaceae</taxon>
        <taxon>Marasmius</taxon>
    </lineage>
</organism>
<dbReference type="Pfam" id="PF00400">
    <property type="entry name" value="WD40"/>
    <property type="match status" value="1"/>
</dbReference>
<dbReference type="SUPFAM" id="SSF52540">
    <property type="entry name" value="P-loop containing nucleoside triphosphate hydrolases"/>
    <property type="match status" value="1"/>
</dbReference>
<evidence type="ECO:0000259" key="4">
    <source>
        <dbReference type="Pfam" id="PF24883"/>
    </source>
</evidence>
<dbReference type="PROSITE" id="PS50082">
    <property type="entry name" value="WD_REPEATS_2"/>
    <property type="match status" value="1"/>
</dbReference>
<dbReference type="Gene3D" id="2.130.10.10">
    <property type="entry name" value="YVTN repeat-like/Quinoprotein amine dehydrogenase"/>
    <property type="match status" value="2"/>
</dbReference>
<protein>
    <recommendedName>
        <fullName evidence="4">Nephrocystin 3-like N-terminal domain-containing protein</fullName>
    </recommendedName>
</protein>
<keyword evidence="6" id="KW-1185">Reference proteome</keyword>
<name>A0ABR3FAL5_9AGAR</name>
<evidence type="ECO:0000256" key="3">
    <source>
        <dbReference type="SAM" id="MobiDB-lite"/>
    </source>
</evidence>
<dbReference type="Proteomes" id="UP001465976">
    <property type="component" value="Unassembled WGS sequence"/>
</dbReference>
<dbReference type="Pfam" id="PF24883">
    <property type="entry name" value="NPHP3_N"/>
    <property type="match status" value="1"/>
</dbReference>
<comment type="caution">
    <text evidence="5">The sequence shown here is derived from an EMBL/GenBank/DDBJ whole genome shotgun (WGS) entry which is preliminary data.</text>
</comment>
<dbReference type="Gene3D" id="3.40.50.300">
    <property type="entry name" value="P-loop containing nucleotide triphosphate hydrolases"/>
    <property type="match status" value="1"/>
</dbReference>
<dbReference type="InterPro" id="IPR015943">
    <property type="entry name" value="WD40/YVTN_repeat-like_dom_sf"/>
</dbReference>
<proteinExistence type="predicted"/>
<dbReference type="InterPro" id="IPR011047">
    <property type="entry name" value="Quinoprotein_ADH-like_sf"/>
</dbReference>
<sequence length="1106" mass="123409">MVFEGRPSNGYKDDESTAAKPVGQIGPNLPHMNSKSTKAIDAAKSILDMICTGAEAAPFPGIKESAAGLYKLLTMYQRYKENAESIPGLLESFQSLKVCLDMNESEEHLDTNLREQLKKLSDELETVYMPQLEALISPRWDYTFKAVSGIFQRFLFGGADEKFLLNVTSKINESLQRITWEAGCRNNEGINRLRKTTEDIWENDLLDQLSVARNASFAFDERSGCIPETRTRLLKDISKWSQPGSKSSYRVFWLHGSTGTGKSAIAYTVAETLAKDDSPFEYSGSFFCTPEYKIRQLVPTLAYQIGVRSKSFRPHLIATIEQDRDVGGANISVQFQKLLINTLRTVTSYRPSPIMLVIDGLDECAGSDDHKKIFLEELLQCVRKVESMKIFISCRATPQIKDILVREQDLCRSFSLDTDGHDIDGDIQRYICRELPSQYRGDGEVTRALAKLAKKARGSFLYASVMLDSLSKDRDDFLAQVNADDLEGADAVDARYERLIVKALEKEPNQELQSRLYSALAATAGCFQSPLSIRDIASLFDIIPARLLSFLKEFSTAHFEVRSLDAHAHFAHISFKEFLVARTSSLPSPGPTIPVQHYEIAIYTLRFMKKHLYRNFLQLSPDCHVRDIDLPSRIPSDLGYACQYWAYHLESGARDDTPLAVSQMAFGALKDFVRDEFLLYWLEMLCLLERLDLAKHSLEKAKMWVEGQALGSDHDVRVHEQLMAMTAAVATCEPFLEEYPLQVYEALLSPFNPATLHLRKVYYTHVKPFVEAVCVRSHKQVVPTGAKVSMLSLSIDGRLLAGYAGGSIRVWDALSGTLYSEQSPLSSGNHEYTLHHLLFISPRKIFTVLSDKPGKYVEITAWDCSQRQLRREPLLQETLEPEESGADATWAVTSTDQKNVAVSLRGRMIVWKTEPPKSPKEICRHRLATSTLLALSSRGCFISGDTLQSLKDTSVILDLGSELGRSIAYGAFSSNGSVFAVGTEDGEVHIWDAVTLQRTTSLYRGIPRQSAIALSSDGAYLAVLGSHVGIWKTDSMDERITKLKPTSNTFDFRFSSNSRYFKLACLATCGSVVIEAYGLDTPIESQVITAAAFAADGRLIATGSSD</sequence>
<dbReference type="InterPro" id="IPR027417">
    <property type="entry name" value="P-loop_NTPase"/>
</dbReference>
<evidence type="ECO:0000313" key="6">
    <source>
        <dbReference type="Proteomes" id="UP001465976"/>
    </source>
</evidence>
<reference evidence="5 6" key="1">
    <citation type="submission" date="2024-02" db="EMBL/GenBank/DDBJ databases">
        <title>A draft genome for the cacao thread blight pathogen Marasmius crinis-equi.</title>
        <authorList>
            <person name="Cohen S.P."/>
            <person name="Baruah I.K."/>
            <person name="Amoako-Attah I."/>
            <person name="Bukari Y."/>
            <person name="Meinhardt L.W."/>
            <person name="Bailey B.A."/>
        </authorList>
    </citation>
    <scope>NUCLEOTIDE SEQUENCE [LARGE SCALE GENOMIC DNA]</scope>
    <source>
        <strain evidence="5 6">GH-76</strain>
    </source>
</reference>
<feature type="region of interest" description="Disordered" evidence="3">
    <location>
        <begin position="1"/>
        <end position="30"/>
    </location>
</feature>
<keyword evidence="1" id="KW-0677">Repeat</keyword>
<dbReference type="PANTHER" id="PTHR10039:SF14">
    <property type="entry name" value="NACHT DOMAIN-CONTAINING PROTEIN"/>
    <property type="match status" value="1"/>
</dbReference>
<dbReference type="InterPro" id="IPR056884">
    <property type="entry name" value="NPHP3-like_N"/>
</dbReference>
<feature type="repeat" description="WD" evidence="2">
    <location>
        <begin position="971"/>
        <end position="1001"/>
    </location>
</feature>
<evidence type="ECO:0000313" key="5">
    <source>
        <dbReference type="EMBL" id="KAL0572303.1"/>
    </source>
</evidence>
<dbReference type="PANTHER" id="PTHR10039">
    <property type="entry name" value="AMELOGENIN"/>
    <property type="match status" value="1"/>
</dbReference>